<organism evidence="3 4">
    <name type="scientific">Pseudobacter ginsenosidimutans</name>
    <dbReference type="NCBI Taxonomy" id="661488"/>
    <lineage>
        <taxon>Bacteria</taxon>
        <taxon>Pseudomonadati</taxon>
        <taxon>Bacteroidota</taxon>
        <taxon>Chitinophagia</taxon>
        <taxon>Chitinophagales</taxon>
        <taxon>Chitinophagaceae</taxon>
        <taxon>Pseudobacter</taxon>
    </lineage>
</organism>
<dbReference type="EMBL" id="SGXA01000001">
    <property type="protein sequence ID" value="RZS75972.1"/>
    <property type="molecule type" value="Genomic_DNA"/>
</dbReference>
<dbReference type="PANTHER" id="PTHR40459:SF1">
    <property type="entry name" value="CONSERVED HYPOTHETICAL ALANINE AND LEUCINE RICH PROTEIN"/>
    <property type="match status" value="1"/>
</dbReference>
<dbReference type="Pfam" id="PF10728">
    <property type="entry name" value="DUF2520"/>
    <property type="match status" value="1"/>
</dbReference>
<feature type="domain" description="DUF2520" evidence="2">
    <location>
        <begin position="125"/>
        <end position="249"/>
    </location>
</feature>
<evidence type="ECO:0000313" key="4">
    <source>
        <dbReference type="Proteomes" id="UP000293874"/>
    </source>
</evidence>
<dbReference type="InterPro" id="IPR036291">
    <property type="entry name" value="NAD(P)-bd_dom_sf"/>
</dbReference>
<evidence type="ECO:0000259" key="1">
    <source>
        <dbReference type="Pfam" id="PF03807"/>
    </source>
</evidence>
<gene>
    <name evidence="3" type="ORF">EV199_1848</name>
</gene>
<keyword evidence="4" id="KW-1185">Reference proteome</keyword>
<dbReference type="Pfam" id="PF03807">
    <property type="entry name" value="F420_oxidored"/>
    <property type="match status" value="1"/>
</dbReference>
<dbReference type="PANTHER" id="PTHR40459">
    <property type="entry name" value="CONSERVED HYPOTHETICAL ALANINE AND LEUCINE RICH PROTEIN"/>
    <property type="match status" value="1"/>
</dbReference>
<name>A0A4Q7N4M8_9BACT</name>
<accession>A0A4Q7N4M8</accession>
<evidence type="ECO:0000259" key="2">
    <source>
        <dbReference type="Pfam" id="PF10728"/>
    </source>
</evidence>
<dbReference type="OrthoDB" id="9810755at2"/>
<dbReference type="InterPro" id="IPR008927">
    <property type="entry name" value="6-PGluconate_DH-like_C_sf"/>
</dbReference>
<dbReference type="InterPro" id="IPR028939">
    <property type="entry name" value="P5C_Rdtase_cat_N"/>
</dbReference>
<proteinExistence type="predicted"/>
<dbReference type="SUPFAM" id="SSF48179">
    <property type="entry name" value="6-phosphogluconate dehydrogenase C-terminal domain-like"/>
    <property type="match status" value="1"/>
</dbReference>
<dbReference type="SUPFAM" id="SSF51735">
    <property type="entry name" value="NAD(P)-binding Rossmann-fold domains"/>
    <property type="match status" value="1"/>
</dbReference>
<dbReference type="AlphaFoldDB" id="A0A4Q7N4M8"/>
<feature type="domain" description="Pyrroline-5-carboxylate reductase catalytic N-terminal" evidence="1">
    <location>
        <begin position="5"/>
        <end position="90"/>
    </location>
</feature>
<dbReference type="Proteomes" id="UP000293874">
    <property type="component" value="Unassembled WGS sequence"/>
</dbReference>
<protein>
    <submittedName>
        <fullName evidence="3">Putative short-subunit dehydrogenase-like oxidoreductase (DUF2520 family)</fullName>
    </submittedName>
</protein>
<dbReference type="InterPro" id="IPR037108">
    <property type="entry name" value="TM1727-like_C_sf"/>
</dbReference>
<dbReference type="Gene3D" id="1.10.1040.20">
    <property type="entry name" value="ProC-like, C-terminal domain"/>
    <property type="match status" value="1"/>
</dbReference>
<dbReference type="Gene3D" id="3.40.50.720">
    <property type="entry name" value="NAD(P)-binding Rossmann-like Domain"/>
    <property type="match status" value="1"/>
</dbReference>
<evidence type="ECO:0000313" key="3">
    <source>
        <dbReference type="EMBL" id="RZS75972.1"/>
    </source>
</evidence>
<dbReference type="RefSeq" id="WP_130540303.1">
    <property type="nucleotide sequence ID" value="NZ_CP042431.1"/>
</dbReference>
<dbReference type="InterPro" id="IPR018931">
    <property type="entry name" value="DUF2520"/>
</dbReference>
<sequence>MRYTLVIIGTGNVATALSLLFGEEGHTIVQVYGRDRAKAVALAKRCNAEPVSDLALLSKDADLYIIAVSDNAVPAIAASLQLGDKLLVHTAGSVSREVLKHSSKNYGVLYPLQSLRAELDHVTDIPFLVDANTAEKTAWLKDIAMTVSMQVQTATDEQRLHLHVAAVVVSNFTNHLYALAESYCNKENVDFRMLLPLISEVANRIQHVSPHEVQTGPAVRNDQSTIGKHLELLQDFPELQQLYAAFSSSIEKMYRK</sequence>
<reference evidence="3 4" key="1">
    <citation type="submission" date="2019-02" db="EMBL/GenBank/DDBJ databases">
        <title>Genomic Encyclopedia of Type Strains, Phase IV (KMG-IV): sequencing the most valuable type-strain genomes for metagenomic binning, comparative biology and taxonomic classification.</title>
        <authorList>
            <person name="Goeker M."/>
        </authorList>
    </citation>
    <scope>NUCLEOTIDE SEQUENCE [LARGE SCALE GENOMIC DNA]</scope>
    <source>
        <strain evidence="3 4">DSM 18116</strain>
    </source>
</reference>
<comment type="caution">
    <text evidence="3">The sequence shown here is derived from an EMBL/GenBank/DDBJ whole genome shotgun (WGS) entry which is preliminary data.</text>
</comment>